<keyword evidence="3" id="KW-1185">Reference proteome</keyword>
<gene>
    <name evidence="2" type="ORF">T260_18350</name>
</gene>
<dbReference type="EMBL" id="AYSF01000111">
    <property type="protein sequence ID" value="ESU70488.1"/>
    <property type="molecule type" value="Genomic_DNA"/>
</dbReference>
<feature type="transmembrane region" description="Helical" evidence="1">
    <location>
        <begin position="20"/>
        <end position="45"/>
    </location>
</feature>
<sequence length="47" mass="5550">MNVNIVQEVIDIVFQRYMPYITPILFIFAVAMFGEKLIGLLYSLIRR</sequence>
<keyword evidence="1" id="KW-0812">Transmembrane</keyword>
<dbReference type="Proteomes" id="UP000018339">
    <property type="component" value="Unassembled WGS sequence"/>
</dbReference>
<reference evidence="2 3" key="1">
    <citation type="journal article" date="2014" name="Genome Announc.">
        <title>Draft Genome Sequence of Geobacillus thermopakistaniensis Strain MAS1.</title>
        <authorList>
            <person name="Siddiqui M.A."/>
            <person name="Rashid N."/>
            <person name="Ayyampalayam S."/>
            <person name="Whitman W.B."/>
        </authorList>
    </citation>
    <scope>NUCLEOTIDE SEQUENCE [LARGE SCALE GENOMIC DNA]</scope>
    <source>
        <strain evidence="2 3">MAS1</strain>
    </source>
</reference>
<proteinExistence type="predicted"/>
<protein>
    <submittedName>
        <fullName evidence="2">Uncharacterized protein</fullName>
    </submittedName>
</protein>
<name>A0A7U9J7T6_GEOTM</name>
<keyword evidence="1" id="KW-1133">Transmembrane helix</keyword>
<evidence type="ECO:0000256" key="1">
    <source>
        <dbReference type="SAM" id="Phobius"/>
    </source>
</evidence>
<accession>A0A7U9J7T6</accession>
<organism evidence="2 3">
    <name type="scientific">Geobacillus thermopakistaniensis (strain MAS1)</name>
    <dbReference type="NCBI Taxonomy" id="1408282"/>
    <lineage>
        <taxon>Bacteria</taxon>
        <taxon>Bacillati</taxon>
        <taxon>Bacillota</taxon>
        <taxon>Bacilli</taxon>
        <taxon>Bacillales</taxon>
        <taxon>Anoxybacillaceae</taxon>
        <taxon>Geobacillus</taxon>
    </lineage>
</organism>
<keyword evidence="1" id="KW-0472">Membrane</keyword>
<comment type="caution">
    <text evidence="2">The sequence shown here is derived from an EMBL/GenBank/DDBJ whole genome shotgun (WGS) entry which is preliminary data.</text>
</comment>
<dbReference type="AlphaFoldDB" id="A0A7U9J7T6"/>
<evidence type="ECO:0000313" key="2">
    <source>
        <dbReference type="EMBL" id="ESU70488.1"/>
    </source>
</evidence>
<evidence type="ECO:0000313" key="3">
    <source>
        <dbReference type="Proteomes" id="UP000018339"/>
    </source>
</evidence>